<dbReference type="Proteomes" id="UP000054217">
    <property type="component" value="Unassembled WGS sequence"/>
</dbReference>
<protein>
    <submittedName>
        <fullName evidence="2">Uncharacterized protein</fullName>
    </submittedName>
</protein>
<organism evidence="2 3">
    <name type="scientific">Pisolithus tinctorius Marx 270</name>
    <dbReference type="NCBI Taxonomy" id="870435"/>
    <lineage>
        <taxon>Eukaryota</taxon>
        <taxon>Fungi</taxon>
        <taxon>Dikarya</taxon>
        <taxon>Basidiomycota</taxon>
        <taxon>Agaricomycotina</taxon>
        <taxon>Agaricomycetes</taxon>
        <taxon>Agaricomycetidae</taxon>
        <taxon>Boletales</taxon>
        <taxon>Sclerodermatineae</taxon>
        <taxon>Pisolithaceae</taxon>
        <taxon>Pisolithus</taxon>
    </lineage>
</organism>
<dbReference type="InParanoid" id="A0A0C3NYA3"/>
<keyword evidence="3" id="KW-1185">Reference proteome</keyword>
<proteinExistence type="predicted"/>
<sequence length="138" mass="14819">MISVSERDRKTDSRSSGLPTSVVEKKVGTPALPLLFAVLLASDQRVAGNALLFTGSSTEGPLCSQPVLSLHPPCAVQDRNTLSPLTSPSCYCYILHATQPPLDKSLLRSTPRHARDLTLTSTVANHQIPFSPAIFSDH</sequence>
<reference evidence="3" key="2">
    <citation type="submission" date="2015-01" db="EMBL/GenBank/DDBJ databases">
        <title>Evolutionary Origins and Diversification of the Mycorrhizal Mutualists.</title>
        <authorList>
            <consortium name="DOE Joint Genome Institute"/>
            <consortium name="Mycorrhizal Genomics Consortium"/>
            <person name="Kohler A."/>
            <person name="Kuo A."/>
            <person name="Nagy L.G."/>
            <person name="Floudas D."/>
            <person name="Copeland A."/>
            <person name="Barry K.W."/>
            <person name="Cichocki N."/>
            <person name="Veneault-Fourrey C."/>
            <person name="LaButti K."/>
            <person name="Lindquist E.A."/>
            <person name="Lipzen A."/>
            <person name="Lundell T."/>
            <person name="Morin E."/>
            <person name="Murat C."/>
            <person name="Riley R."/>
            <person name="Ohm R."/>
            <person name="Sun H."/>
            <person name="Tunlid A."/>
            <person name="Henrissat B."/>
            <person name="Grigoriev I.V."/>
            <person name="Hibbett D.S."/>
            <person name="Martin F."/>
        </authorList>
    </citation>
    <scope>NUCLEOTIDE SEQUENCE [LARGE SCALE GENOMIC DNA]</scope>
    <source>
        <strain evidence="3">Marx 270</strain>
    </source>
</reference>
<gene>
    <name evidence="2" type="ORF">M404DRAFT_504121</name>
</gene>
<feature type="compositionally biased region" description="Basic and acidic residues" evidence="1">
    <location>
        <begin position="1"/>
        <end position="13"/>
    </location>
</feature>
<name>A0A0C3NYA3_PISTI</name>
<evidence type="ECO:0000313" key="3">
    <source>
        <dbReference type="Proteomes" id="UP000054217"/>
    </source>
</evidence>
<dbReference type="HOGENOM" id="CLU_1856104_0_0_1"/>
<dbReference type="EMBL" id="KN831965">
    <property type="protein sequence ID" value="KIO05795.1"/>
    <property type="molecule type" value="Genomic_DNA"/>
</dbReference>
<reference evidence="2 3" key="1">
    <citation type="submission" date="2014-04" db="EMBL/GenBank/DDBJ databases">
        <authorList>
            <consortium name="DOE Joint Genome Institute"/>
            <person name="Kuo A."/>
            <person name="Kohler A."/>
            <person name="Costa M.D."/>
            <person name="Nagy L.G."/>
            <person name="Floudas D."/>
            <person name="Copeland A."/>
            <person name="Barry K.W."/>
            <person name="Cichocki N."/>
            <person name="Veneault-Fourrey C."/>
            <person name="LaButti K."/>
            <person name="Lindquist E.A."/>
            <person name="Lipzen A."/>
            <person name="Lundell T."/>
            <person name="Morin E."/>
            <person name="Murat C."/>
            <person name="Sun H."/>
            <person name="Tunlid A."/>
            <person name="Henrissat B."/>
            <person name="Grigoriev I.V."/>
            <person name="Hibbett D.S."/>
            <person name="Martin F."/>
            <person name="Nordberg H.P."/>
            <person name="Cantor M.N."/>
            <person name="Hua S.X."/>
        </authorList>
    </citation>
    <scope>NUCLEOTIDE SEQUENCE [LARGE SCALE GENOMIC DNA]</scope>
    <source>
        <strain evidence="2 3">Marx 270</strain>
    </source>
</reference>
<dbReference type="AlphaFoldDB" id="A0A0C3NYA3"/>
<feature type="region of interest" description="Disordered" evidence="1">
    <location>
        <begin position="1"/>
        <end position="21"/>
    </location>
</feature>
<evidence type="ECO:0000313" key="2">
    <source>
        <dbReference type="EMBL" id="KIO05795.1"/>
    </source>
</evidence>
<evidence type="ECO:0000256" key="1">
    <source>
        <dbReference type="SAM" id="MobiDB-lite"/>
    </source>
</evidence>
<accession>A0A0C3NYA3</accession>